<dbReference type="GO" id="GO:0008195">
    <property type="term" value="F:phosphatidate phosphatase activity"/>
    <property type="evidence" value="ECO:0007669"/>
    <property type="project" value="TreeGrafter"/>
</dbReference>
<keyword evidence="4 6" id="KW-1133">Transmembrane helix</keyword>
<gene>
    <name evidence="8" type="ORF">CRHIZ90672A_00013642</name>
</gene>
<dbReference type="OrthoDB" id="8907274at2759"/>
<accession>A0A9N9VAX8</accession>
<evidence type="ECO:0000256" key="5">
    <source>
        <dbReference type="ARBA" id="ARBA00023136"/>
    </source>
</evidence>
<sequence>MDRYDNPAPASFSKRLILSYAFDWLVLVVVIIAAVLLGRLSPTKRPFSLEDQSLTFPRSDETVPIWLAMVLCVLVPLVVIFLFVLLLVPGANSFSKPTSRSSIIRRKLWEIHVGWLGLGLSVIIAFFITETAKGLLGKPRPYMLSVCDPDLANAADHLVGSGKLYAASICRQTDTKLLNEAFRSFPSGHSSCSAAGLTYLSLFLASKLRITTPFFPRSGSPYSAGLLDSWVAKKDHDGSEYDSHTRTITSRPRLSRTQAAAPPIYLLALCLVPIFLAIFIAASRWFNFMHHGFDVIVSFLVGLLTAFLGFSYYHTPISVGSGWAWGPREKHHAFWAGVGGDLPVEEQARRIGDSRGEDVELGAYAGNHRANY</sequence>
<dbReference type="SUPFAM" id="SSF48317">
    <property type="entry name" value="Acid phosphatase/Vanadium-dependent haloperoxidase"/>
    <property type="match status" value="1"/>
</dbReference>
<feature type="transmembrane region" description="Helical" evidence="6">
    <location>
        <begin position="21"/>
        <end position="40"/>
    </location>
</feature>
<reference evidence="8" key="1">
    <citation type="submission" date="2021-10" db="EMBL/GenBank/DDBJ databases">
        <authorList>
            <person name="Piombo E."/>
        </authorList>
    </citation>
    <scope>NUCLEOTIDE SEQUENCE</scope>
</reference>
<dbReference type="SMART" id="SM00014">
    <property type="entry name" value="acidPPc"/>
    <property type="match status" value="1"/>
</dbReference>
<comment type="subcellular location">
    <subcellularLocation>
        <location evidence="1">Membrane</location>
        <topology evidence="1">Multi-pass membrane protein</topology>
    </subcellularLocation>
</comment>
<dbReference type="AlphaFoldDB" id="A0A9N9VAX8"/>
<dbReference type="GO" id="GO:0016020">
    <property type="term" value="C:membrane"/>
    <property type="evidence" value="ECO:0007669"/>
    <property type="project" value="UniProtKB-SubCell"/>
</dbReference>
<dbReference type="PANTHER" id="PTHR10165:SF154">
    <property type="entry name" value="PAP2 DOMAIN PROTEIN (AFU_ORTHOLOGUE AFUA_1G09730)"/>
    <property type="match status" value="1"/>
</dbReference>
<keyword evidence="5 6" id="KW-0472">Membrane</keyword>
<dbReference type="GO" id="GO:0046839">
    <property type="term" value="P:phospholipid dephosphorylation"/>
    <property type="evidence" value="ECO:0007669"/>
    <property type="project" value="TreeGrafter"/>
</dbReference>
<dbReference type="GO" id="GO:0006644">
    <property type="term" value="P:phospholipid metabolic process"/>
    <property type="evidence" value="ECO:0007669"/>
    <property type="project" value="InterPro"/>
</dbReference>
<dbReference type="EMBL" id="CABFNQ020000593">
    <property type="protein sequence ID" value="CAH0019894.1"/>
    <property type="molecule type" value="Genomic_DNA"/>
</dbReference>
<proteinExistence type="inferred from homology"/>
<feature type="transmembrane region" description="Helical" evidence="6">
    <location>
        <begin position="293"/>
        <end position="313"/>
    </location>
</feature>
<dbReference type="Pfam" id="PF01569">
    <property type="entry name" value="PAP2"/>
    <property type="match status" value="1"/>
</dbReference>
<evidence type="ECO:0000256" key="2">
    <source>
        <dbReference type="ARBA" id="ARBA00008816"/>
    </source>
</evidence>
<evidence type="ECO:0000256" key="6">
    <source>
        <dbReference type="SAM" id="Phobius"/>
    </source>
</evidence>
<comment type="similarity">
    <text evidence="2">Belongs to the PA-phosphatase related phosphoesterase family.</text>
</comment>
<feature type="transmembrane region" description="Helical" evidence="6">
    <location>
        <begin position="65"/>
        <end position="88"/>
    </location>
</feature>
<evidence type="ECO:0000256" key="4">
    <source>
        <dbReference type="ARBA" id="ARBA00022989"/>
    </source>
</evidence>
<evidence type="ECO:0000313" key="9">
    <source>
        <dbReference type="Proteomes" id="UP000696573"/>
    </source>
</evidence>
<protein>
    <recommendedName>
        <fullName evidence="7">Phosphatidic acid phosphatase type 2/haloperoxidase domain-containing protein</fullName>
    </recommendedName>
</protein>
<organism evidence="8 9">
    <name type="scientific">Clonostachys rhizophaga</name>
    <dbReference type="NCBI Taxonomy" id="160324"/>
    <lineage>
        <taxon>Eukaryota</taxon>
        <taxon>Fungi</taxon>
        <taxon>Dikarya</taxon>
        <taxon>Ascomycota</taxon>
        <taxon>Pezizomycotina</taxon>
        <taxon>Sordariomycetes</taxon>
        <taxon>Hypocreomycetidae</taxon>
        <taxon>Hypocreales</taxon>
        <taxon>Bionectriaceae</taxon>
        <taxon>Clonostachys</taxon>
    </lineage>
</organism>
<keyword evidence="3 6" id="KW-0812">Transmembrane</keyword>
<name>A0A9N9VAX8_9HYPO</name>
<evidence type="ECO:0000313" key="8">
    <source>
        <dbReference type="EMBL" id="CAH0019894.1"/>
    </source>
</evidence>
<dbReference type="PANTHER" id="PTHR10165">
    <property type="entry name" value="LIPID PHOSPHATE PHOSPHATASE"/>
    <property type="match status" value="1"/>
</dbReference>
<dbReference type="CDD" id="cd03390">
    <property type="entry name" value="PAP2_containing_1_like"/>
    <property type="match status" value="1"/>
</dbReference>
<keyword evidence="9" id="KW-1185">Reference proteome</keyword>
<dbReference type="Gene3D" id="1.20.144.10">
    <property type="entry name" value="Phosphatidic acid phosphatase type 2/haloperoxidase"/>
    <property type="match status" value="1"/>
</dbReference>
<feature type="domain" description="Phosphatidic acid phosphatase type 2/haloperoxidase" evidence="7">
    <location>
        <begin position="113"/>
        <end position="310"/>
    </location>
</feature>
<dbReference type="InterPro" id="IPR000326">
    <property type="entry name" value="PAP2/HPO"/>
</dbReference>
<comment type="caution">
    <text evidence="8">The sequence shown here is derived from an EMBL/GenBank/DDBJ whole genome shotgun (WGS) entry which is preliminary data.</text>
</comment>
<evidence type="ECO:0000259" key="7">
    <source>
        <dbReference type="SMART" id="SM00014"/>
    </source>
</evidence>
<dbReference type="Proteomes" id="UP000696573">
    <property type="component" value="Unassembled WGS sequence"/>
</dbReference>
<dbReference type="InterPro" id="IPR036938">
    <property type="entry name" value="PAP2/HPO_sf"/>
</dbReference>
<evidence type="ECO:0000256" key="3">
    <source>
        <dbReference type="ARBA" id="ARBA00022692"/>
    </source>
</evidence>
<feature type="transmembrane region" description="Helical" evidence="6">
    <location>
        <begin position="108"/>
        <end position="128"/>
    </location>
</feature>
<dbReference type="InterPro" id="IPR043216">
    <property type="entry name" value="PAP-like"/>
</dbReference>
<evidence type="ECO:0000256" key="1">
    <source>
        <dbReference type="ARBA" id="ARBA00004141"/>
    </source>
</evidence>
<feature type="transmembrane region" description="Helical" evidence="6">
    <location>
        <begin position="264"/>
        <end position="286"/>
    </location>
</feature>